<evidence type="ECO:0000313" key="7">
    <source>
        <dbReference type="EMBL" id="CAG8765717.1"/>
    </source>
</evidence>
<dbReference type="AlphaFoldDB" id="A0A9N9NUN4"/>
<feature type="binding site" evidence="6">
    <location>
        <position position="25"/>
    </location>
    <ligand>
        <name>Mg(2+)</name>
        <dbReference type="ChEBI" id="CHEBI:18420"/>
        <label>1</label>
        <note>catalytic</note>
    </ligand>
</feature>
<dbReference type="Gene3D" id="3.30.540.10">
    <property type="entry name" value="Fructose-1,6-Bisphosphatase, subunit A, domain 1"/>
    <property type="match status" value="1"/>
</dbReference>
<keyword evidence="3 6" id="KW-0479">Metal-binding</keyword>
<name>A0A9N9NUN4_9GLOM</name>
<dbReference type="InterPro" id="IPR000760">
    <property type="entry name" value="Inositol_monophosphatase-like"/>
</dbReference>
<feature type="binding site" evidence="6">
    <location>
        <position position="83"/>
    </location>
    <ligand>
        <name>Mg(2+)</name>
        <dbReference type="ChEBI" id="CHEBI:18420"/>
        <label>1</label>
        <note>catalytic</note>
    </ligand>
</feature>
<comment type="cofactor">
    <cofactor evidence="1 6">
        <name>Mg(2+)</name>
        <dbReference type="ChEBI" id="CHEBI:18420"/>
    </cofactor>
</comment>
<feature type="binding site" evidence="6">
    <location>
        <position position="81"/>
    </location>
    <ligand>
        <name>Mg(2+)</name>
        <dbReference type="ChEBI" id="CHEBI:18420"/>
        <label>1</label>
        <note>catalytic</note>
    </ligand>
</feature>
<evidence type="ECO:0000313" key="8">
    <source>
        <dbReference type="Proteomes" id="UP000789396"/>
    </source>
</evidence>
<dbReference type="Pfam" id="PF00459">
    <property type="entry name" value="Inositol_P"/>
    <property type="match status" value="1"/>
</dbReference>
<proteinExistence type="inferred from homology"/>
<evidence type="ECO:0000256" key="6">
    <source>
        <dbReference type="PIRSR" id="PIRSR600760-2"/>
    </source>
</evidence>
<dbReference type="GO" id="GO:0000103">
    <property type="term" value="P:sulfate assimilation"/>
    <property type="evidence" value="ECO:0007669"/>
    <property type="project" value="TreeGrafter"/>
</dbReference>
<dbReference type="GO" id="GO:0008441">
    <property type="term" value="F:3'(2'),5'-bisphosphate nucleotidase activity"/>
    <property type="evidence" value="ECO:0007669"/>
    <property type="project" value="TreeGrafter"/>
</dbReference>
<dbReference type="Proteomes" id="UP000789396">
    <property type="component" value="Unassembled WGS sequence"/>
</dbReference>
<sequence>ADFSAQAVVNTILYKSFPNDPVVGEEDSKGLQGDGGKEMRDKVLSLVNSALDTPLNEKELLDAIDRGTYSGGPTGRMWTLDPIDGTNGFLRGEEGQYAVGVSLIIDGAVHLSVIGSPNYPVNFNNPKGERGCLFIAVKGQGAFQ</sequence>
<evidence type="ECO:0000256" key="3">
    <source>
        <dbReference type="ARBA" id="ARBA00022723"/>
    </source>
</evidence>
<dbReference type="OrthoDB" id="411145at2759"/>
<dbReference type="GO" id="GO:0046872">
    <property type="term" value="F:metal ion binding"/>
    <property type="evidence" value="ECO:0007669"/>
    <property type="project" value="UniProtKB-KW"/>
</dbReference>
<dbReference type="PANTHER" id="PTHR43200">
    <property type="entry name" value="PHOSPHATASE"/>
    <property type="match status" value="1"/>
</dbReference>
<keyword evidence="4" id="KW-0378">Hydrolase</keyword>
<dbReference type="PANTHER" id="PTHR43200:SF6">
    <property type="entry name" value="3'(2'),5'-BISPHOSPHATE NUCLEOTIDASE"/>
    <property type="match status" value="1"/>
</dbReference>
<gene>
    <name evidence="7" type="ORF">RFULGI_LOCUS14666</name>
</gene>
<evidence type="ECO:0000256" key="1">
    <source>
        <dbReference type="ARBA" id="ARBA00001946"/>
    </source>
</evidence>
<feature type="non-terminal residue" evidence="7">
    <location>
        <position position="1"/>
    </location>
</feature>
<feature type="non-terminal residue" evidence="7">
    <location>
        <position position="144"/>
    </location>
</feature>
<dbReference type="InterPro" id="IPR051090">
    <property type="entry name" value="Inositol_monoP_superfamily"/>
</dbReference>
<comment type="similarity">
    <text evidence="2">Belongs to the inositol monophosphatase superfamily.</text>
</comment>
<evidence type="ECO:0000256" key="5">
    <source>
        <dbReference type="ARBA" id="ARBA00022842"/>
    </source>
</evidence>
<dbReference type="PROSITE" id="PS00629">
    <property type="entry name" value="IMP_1"/>
    <property type="match status" value="1"/>
</dbReference>
<evidence type="ECO:0000256" key="4">
    <source>
        <dbReference type="ARBA" id="ARBA00022801"/>
    </source>
</evidence>
<feature type="binding site" evidence="6">
    <location>
        <position position="84"/>
    </location>
    <ligand>
        <name>Mg(2+)</name>
        <dbReference type="ChEBI" id="CHEBI:18420"/>
        <label>1</label>
        <note>catalytic</note>
    </ligand>
</feature>
<evidence type="ECO:0000256" key="2">
    <source>
        <dbReference type="ARBA" id="ARBA00009759"/>
    </source>
</evidence>
<accession>A0A9N9NUN4</accession>
<keyword evidence="8" id="KW-1185">Reference proteome</keyword>
<keyword evidence="5 6" id="KW-0460">Magnesium</keyword>
<protein>
    <submittedName>
        <fullName evidence="7">13886_t:CDS:1</fullName>
    </submittedName>
</protein>
<dbReference type="EMBL" id="CAJVPZ010043441">
    <property type="protein sequence ID" value="CAG8765717.1"/>
    <property type="molecule type" value="Genomic_DNA"/>
</dbReference>
<comment type="caution">
    <text evidence="7">The sequence shown here is derived from an EMBL/GenBank/DDBJ whole genome shotgun (WGS) entry which is preliminary data.</text>
</comment>
<reference evidence="7" key="1">
    <citation type="submission" date="2021-06" db="EMBL/GenBank/DDBJ databases">
        <authorList>
            <person name="Kallberg Y."/>
            <person name="Tangrot J."/>
            <person name="Rosling A."/>
        </authorList>
    </citation>
    <scope>NUCLEOTIDE SEQUENCE</scope>
    <source>
        <strain evidence="7">IN212</strain>
    </source>
</reference>
<dbReference type="InterPro" id="IPR020583">
    <property type="entry name" value="Inositol_monoP_metal-BS"/>
</dbReference>
<dbReference type="SUPFAM" id="SSF56655">
    <property type="entry name" value="Carbohydrate phosphatase"/>
    <property type="match status" value="1"/>
</dbReference>
<organism evidence="7 8">
    <name type="scientific">Racocetra fulgida</name>
    <dbReference type="NCBI Taxonomy" id="60492"/>
    <lineage>
        <taxon>Eukaryota</taxon>
        <taxon>Fungi</taxon>
        <taxon>Fungi incertae sedis</taxon>
        <taxon>Mucoromycota</taxon>
        <taxon>Glomeromycotina</taxon>
        <taxon>Glomeromycetes</taxon>
        <taxon>Diversisporales</taxon>
        <taxon>Gigasporaceae</taxon>
        <taxon>Racocetra</taxon>
    </lineage>
</organism>